<dbReference type="EMBL" id="PIQJ01000002">
    <property type="protein sequence ID" value="RZQ55448.1"/>
    <property type="molecule type" value="Genomic_DNA"/>
</dbReference>
<name>A0ACD2HFV0_9GAMM</name>
<proteinExistence type="predicted"/>
<protein>
    <submittedName>
        <fullName evidence="1">Divalent-cation tolerance protein CutA</fullName>
    </submittedName>
</protein>
<keyword evidence="2" id="KW-1185">Reference proteome</keyword>
<sequence length="111" mass="12391">MGVCMTTEYRLVICSCPDKHVAKALADKILRARHAACINISAPCTSMYWWDDHIHADEEVLLQIKTTVGSLDALFELIQTAHPYDVPEIVALAITEGSESYLNWITQVTQS</sequence>
<gene>
    <name evidence="1" type="ORF">CWI82_08670</name>
</gene>
<evidence type="ECO:0000313" key="2">
    <source>
        <dbReference type="Proteomes" id="UP000293092"/>
    </source>
</evidence>
<dbReference type="Proteomes" id="UP000293092">
    <property type="component" value="Unassembled WGS sequence"/>
</dbReference>
<comment type="caution">
    <text evidence="1">The sequence shown here is derived from an EMBL/GenBank/DDBJ whole genome shotgun (WGS) entry which is preliminary data.</text>
</comment>
<organism evidence="1 2">
    <name type="scientific">Pseudidiomarina tainanensis</name>
    <dbReference type="NCBI Taxonomy" id="502365"/>
    <lineage>
        <taxon>Bacteria</taxon>
        <taxon>Pseudomonadati</taxon>
        <taxon>Pseudomonadota</taxon>
        <taxon>Gammaproteobacteria</taxon>
        <taxon>Alteromonadales</taxon>
        <taxon>Idiomarinaceae</taxon>
        <taxon>Pseudidiomarina</taxon>
    </lineage>
</organism>
<reference evidence="1" key="1">
    <citation type="submission" date="2017-11" db="EMBL/GenBank/DDBJ databases">
        <title>Comparative genomic and phylogenomic analyses of the family Idiomarinaceae.</title>
        <authorList>
            <person name="Liu Y."/>
            <person name="Shao Z."/>
        </authorList>
    </citation>
    <scope>NUCLEOTIDE SEQUENCE</scope>
    <source>
        <strain evidence="1">PIN1</strain>
    </source>
</reference>
<accession>A0ACD2HFV0</accession>
<evidence type="ECO:0000313" key="1">
    <source>
        <dbReference type="EMBL" id="RZQ55448.1"/>
    </source>
</evidence>